<dbReference type="InterPro" id="IPR036259">
    <property type="entry name" value="MFS_trans_sf"/>
</dbReference>
<dbReference type="InterPro" id="IPR011701">
    <property type="entry name" value="MFS"/>
</dbReference>
<dbReference type="InterPro" id="IPR020846">
    <property type="entry name" value="MFS_dom"/>
</dbReference>
<dbReference type="PANTHER" id="PTHR23518">
    <property type="entry name" value="C-METHYLTRANSFERASE"/>
    <property type="match status" value="1"/>
</dbReference>
<feature type="transmembrane region" description="Helical" evidence="5">
    <location>
        <begin position="337"/>
        <end position="361"/>
    </location>
</feature>
<feature type="transmembrane region" description="Helical" evidence="5">
    <location>
        <begin position="367"/>
        <end position="386"/>
    </location>
</feature>
<evidence type="ECO:0000256" key="2">
    <source>
        <dbReference type="ARBA" id="ARBA00022692"/>
    </source>
</evidence>
<keyword evidence="4 5" id="KW-0472">Membrane</keyword>
<feature type="transmembrane region" description="Helical" evidence="5">
    <location>
        <begin position="25"/>
        <end position="44"/>
    </location>
</feature>
<feature type="transmembrane region" description="Helical" evidence="5">
    <location>
        <begin position="215"/>
        <end position="234"/>
    </location>
</feature>
<dbReference type="SUPFAM" id="SSF103473">
    <property type="entry name" value="MFS general substrate transporter"/>
    <property type="match status" value="1"/>
</dbReference>
<organism evidence="7 8">
    <name type="scientific">Microlunatus ginsengisoli</name>
    <dbReference type="NCBI Taxonomy" id="363863"/>
    <lineage>
        <taxon>Bacteria</taxon>
        <taxon>Bacillati</taxon>
        <taxon>Actinomycetota</taxon>
        <taxon>Actinomycetes</taxon>
        <taxon>Propionibacteriales</taxon>
        <taxon>Propionibacteriaceae</taxon>
        <taxon>Microlunatus</taxon>
    </lineage>
</organism>
<feature type="transmembrane region" description="Helical" evidence="5">
    <location>
        <begin position="302"/>
        <end position="325"/>
    </location>
</feature>
<sequence length="401" mass="41316">MIALGVVSMLTDVSSESVSAILPLYITAVLGMSPLAYGFIDGIYQGVSALVRMLGGWWADSSRRPKWVAFTGYAGSALSRIAMLFTTSFAGITGAVTVDRLGKGLRTGPRDALIATAAPPDQLGRNFGVHRALDTAGALAGPLLAFAVIALIPVGLGGYRSVFVMSAAFAVVGVVVLAVLVPNLRTAAEPSTRAEARTASRGAWRDLARPELRRLVLAAGVLGLLTVGDGFLYLALAQTGNLGAQYFPLLFVGTNAAYLALAVPFGRLADRVGRGRVFVGGYVVLLLAYLVALSALPDLARTIGTLLLLGAFYACTDGVLAALAARAVPEVSRSRGISAAQTAVALSRFAASVGFGVLWQFTGVSTALVVMAIGLAVAIPIAAWLLRVRRPDGSSLVGGAA</sequence>
<evidence type="ECO:0000256" key="3">
    <source>
        <dbReference type="ARBA" id="ARBA00022989"/>
    </source>
</evidence>
<evidence type="ECO:0000256" key="4">
    <source>
        <dbReference type="ARBA" id="ARBA00023136"/>
    </source>
</evidence>
<gene>
    <name evidence="7" type="ORF">GCM10022236_40730</name>
</gene>
<accession>A0ABP7AK09</accession>
<comment type="subcellular location">
    <subcellularLocation>
        <location evidence="1">Cell membrane</location>
        <topology evidence="1">Multi-pass membrane protein</topology>
    </subcellularLocation>
</comment>
<dbReference type="CDD" id="cd17370">
    <property type="entry name" value="MFS_MJ1317_like"/>
    <property type="match status" value="1"/>
</dbReference>
<keyword evidence="3 5" id="KW-1133">Transmembrane helix</keyword>
<evidence type="ECO:0000256" key="1">
    <source>
        <dbReference type="ARBA" id="ARBA00004651"/>
    </source>
</evidence>
<proteinExistence type="predicted"/>
<name>A0ABP7AK09_9ACTN</name>
<dbReference type="EMBL" id="BAABAB010000033">
    <property type="protein sequence ID" value="GAA3633952.1"/>
    <property type="molecule type" value="Genomic_DNA"/>
</dbReference>
<dbReference type="Gene3D" id="1.20.1250.20">
    <property type="entry name" value="MFS general substrate transporter like domains"/>
    <property type="match status" value="1"/>
</dbReference>
<keyword evidence="2 5" id="KW-0812">Transmembrane</keyword>
<dbReference type="PROSITE" id="PS50850">
    <property type="entry name" value="MFS"/>
    <property type="match status" value="1"/>
</dbReference>
<dbReference type="Proteomes" id="UP001501490">
    <property type="component" value="Unassembled WGS sequence"/>
</dbReference>
<feature type="transmembrane region" description="Helical" evidence="5">
    <location>
        <begin position="246"/>
        <end position="265"/>
    </location>
</feature>
<protein>
    <submittedName>
        <fullName evidence="7">MFS transporter</fullName>
    </submittedName>
</protein>
<evidence type="ECO:0000313" key="8">
    <source>
        <dbReference type="Proteomes" id="UP001501490"/>
    </source>
</evidence>
<feature type="transmembrane region" description="Helical" evidence="5">
    <location>
        <begin position="162"/>
        <end position="181"/>
    </location>
</feature>
<evidence type="ECO:0000313" key="7">
    <source>
        <dbReference type="EMBL" id="GAA3633952.1"/>
    </source>
</evidence>
<dbReference type="PANTHER" id="PTHR23518:SF2">
    <property type="entry name" value="MAJOR FACILITATOR SUPERFAMILY TRANSPORTER"/>
    <property type="match status" value="1"/>
</dbReference>
<dbReference type="Pfam" id="PF07690">
    <property type="entry name" value="MFS_1"/>
    <property type="match status" value="1"/>
</dbReference>
<feature type="transmembrane region" description="Helical" evidence="5">
    <location>
        <begin position="277"/>
        <end position="296"/>
    </location>
</feature>
<evidence type="ECO:0000259" key="6">
    <source>
        <dbReference type="PROSITE" id="PS50850"/>
    </source>
</evidence>
<reference evidence="8" key="1">
    <citation type="journal article" date="2019" name="Int. J. Syst. Evol. Microbiol.">
        <title>The Global Catalogue of Microorganisms (GCM) 10K type strain sequencing project: providing services to taxonomists for standard genome sequencing and annotation.</title>
        <authorList>
            <consortium name="The Broad Institute Genomics Platform"/>
            <consortium name="The Broad Institute Genome Sequencing Center for Infectious Disease"/>
            <person name="Wu L."/>
            <person name="Ma J."/>
        </authorList>
    </citation>
    <scope>NUCLEOTIDE SEQUENCE [LARGE SCALE GENOMIC DNA]</scope>
    <source>
        <strain evidence="8">JCM 16929</strain>
    </source>
</reference>
<feature type="transmembrane region" description="Helical" evidence="5">
    <location>
        <begin position="135"/>
        <end position="156"/>
    </location>
</feature>
<comment type="caution">
    <text evidence="7">The sequence shown here is derived from an EMBL/GenBank/DDBJ whole genome shotgun (WGS) entry which is preliminary data.</text>
</comment>
<feature type="domain" description="Major facilitator superfamily (MFS) profile" evidence="6">
    <location>
        <begin position="1"/>
        <end position="390"/>
    </location>
</feature>
<keyword evidence="8" id="KW-1185">Reference proteome</keyword>
<evidence type="ECO:0000256" key="5">
    <source>
        <dbReference type="SAM" id="Phobius"/>
    </source>
</evidence>